<name>A0A0A9AT53_ARUDO</name>
<protein>
    <submittedName>
        <fullName evidence="1">Uncharacterized protein</fullName>
    </submittedName>
</protein>
<sequence>MVPFWIQAVCATYALLPHTLTVPETFSISPIMQDSSDDLPDPTIPTTATSSPFLTSTLIPFSTVSSTGVAFTSFPSSPLSLTLASSSPSPYSLSFPLMSHAKSPLHTLTTTSPVPMPVSSTCSTAESSSSASSKYLSSLPRDTVACVTAAIASGKLCIGPSSIRKNAVAVNTLPASSWTPVSTQVPNTSTVMVSGPLQSTMVLAHMKYMDLASHASSSSRSLRILAPNVSSHACSLITRM</sequence>
<evidence type="ECO:0000313" key="1">
    <source>
        <dbReference type="EMBL" id="JAD50272.1"/>
    </source>
</evidence>
<reference evidence="1" key="2">
    <citation type="journal article" date="2015" name="Data Brief">
        <title>Shoot transcriptome of the giant reed, Arundo donax.</title>
        <authorList>
            <person name="Barrero R.A."/>
            <person name="Guerrero F.D."/>
            <person name="Moolhuijzen P."/>
            <person name="Goolsby J.A."/>
            <person name="Tidwell J."/>
            <person name="Bellgard S.E."/>
            <person name="Bellgard M.I."/>
        </authorList>
    </citation>
    <scope>NUCLEOTIDE SEQUENCE</scope>
    <source>
        <tissue evidence="1">Shoot tissue taken approximately 20 cm above the soil surface</tissue>
    </source>
</reference>
<proteinExistence type="predicted"/>
<reference evidence="1" key="1">
    <citation type="submission" date="2014-09" db="EMBL/GenBank/DDBJ databases">
        <authorList>
            <person name="Magalhaes I.L.F."/>
            <person name="Oliveira U."/>
            <person name="Santos F.R."/>
            <person name="Vidigal T.H.D.A."/>
            <person name="Brescovit A.D."/>
            <person name="Santos A.J."/>
        </authorList>
    </citation>
    <scope>NUCLEOTIDE SEQUENCE</scope>
    <source>
        <tissue evidence="1">Shoot tissue taken approximately 20 cm above the soil surface</tissue>
    </source>
</reference>
<dbReference type="EMBL" id="GBRH01247623">
    <property type="protein sequence ID" value="JAD50272.1"/>
    <property type="molecule type" value="Transcribed_RNA"/>
</dbReference>
<organism evidence="1">
    <name type="scientific">Arundo donax</name>
    <name type="common">Giant reed</name>
    <name type="synonym">Donax arundinaceus</name>
    <dbReference type="NCBI Taxonomy" id="35708"/>
    <lineage>
        <taxon>Eukaryota</taxon>
        <taxon>Viridiplantae</taxon>
        <taxon>Streptophyta</taxon>
        <taxon>Embryophyta</taxon>
        <taxon>Tracheophyta</taxon>
        <taxon>Spermatophyta</taxon>
        <taxon>Magnoliopsida</taxon>
        <taxon>Liliopsida</taxon>
        <taxon>Poales</taxon>
        <taxon>Poaceae</taxon>
        <taxon>PACMAD clade</taxon>
        <taxon>Arundinoideae</taxon>
        <taxon>Arundineae</taxon>
        <taxon>Arundo</taxon>
    </lineage>
</organism>
<dbReference type="AlphaFoldDB" id="A0A0A9AT53"/>
<accession>A0A0A9AT53</accession>